<reference evidence="2 4" key="1">
    <citation type="submission" date="2016-06" db="EMBL/GenBank/DDBJ databases">
        <title>Complete genome sequence of Streptomyces griseochromogenes ATCC 14511, the Blasticidin S producer.</title>
        <authorList>
            <person name="Wu L."/>
        </authorList>
    </citation>
    <scope>NUCLEOTIDE SEQUENCE [LARGE SCALE GENOMIC DNA]</scope>
    <source>
        <strain evidence="2 4">ATCC 14511</strain>
    </source>
</reference>
<evidence type="ECO:0000313" key="5">
    <source>
        <dbReference type="Proteomes" id="UP001519309"/>
    </source>
</evidence>
<sequence length="75" mass="7852">MADEQLVGGGRGAPSLPHAGRVPAFDVRWSTPPRPLRSPMSPSWSATRSSRAASHSVRSATAPVKSASTSAERRA</sequence>
<dbReference type="STRING" id="68214.AVL59_24595"/>
<dbReference type="EMBL" id="CP016279">
    <property type="protein sequence ID" value="ANP52300.1"/>
    <property type="molecule type" value="Genomic_DNA"/>
</dbReference>
<proteinExistence type="predicted"/>
<evidence type="ECO:0000313" key="2">
    <source>
        <dbReference type="EMBL" id="ANP52300.1"/>
    </source>
</evidence>
<dbReference type="KEGG" id="sgs:AVL59_24595"/>
<organism evidence="2 4">
    <name type="scientific">Streptomyces griseochromogenes</name>
    <dbReference type="NCBI Taxonomy" id="68214"/>
    <lineage>
        <taxon>Bacteria</taxon>
        <taxon>Bacillati</taxon>
        <taxon>Actinomycetota</taxon>
        <taxon>Actinomycetes</taxon>
        <taxon>Kitasatosporales</taxon>
        <taxon>Streptomycetaceae</taxon>
        <taxon>Streptomyces</taxon>
    </lineage>
</organism>
<evidence type="ECO:0000313" key="3">
    <source>
        <dbReference type="EMBL" id="MBP2055704.1"/>
    </source>
</evidence>
<keyword evidence="5" id="KW-1185">Reference proteome</keyword>
<dbReference type="EMBL" id="JAGGLP010000033">
    <property type="protein sequence ID" value="MBP2055704.1"/>
    <property type="molecule type" value="Genomic_DNA"/>
</dbReference>
<gene>
    <name evidence="2" type="ORF">AVL59_24595</name>
    <name evidence="3" type="ORF">J2Z21_008720</name>
</gene>
<reference evidence="3 5" key="2">
    <citation type="submission" date="2021-03" db="EMBL/GenBank/DDBJ databases">
        <title>Genomic Encyclopedia of Type Strains, Phase IV (KMG-IV): sequencing the most valuable type-strain genomes for metagenomic binning, comparative biology and taxonomic classification.</title>
        <authorList>
            <person name="Goeker M."/>
        </authorList>
    </citation>
    <scope>NUCLEOTIDE SEQUENCE [LARGE SCALE GENOMIC DNA]</scope>
    <source>
        <strain evidence="3 5">DSM 40499</strain>
    </source>
</reference>
<feature type="region of interest" description="Disordered" evidence="1">
    <location>
        <begin position="1"/>
        <end position="75"/>
    </location>
</feature>
<dbReference type="Proteomes" id="UP000092659">
    <property type="component" value="Chromosome"/>
</dbReference>
<accession>A0A1B1B0H7</accession>
<feature type="compositionally biased region" description="Polar residues" evidence="1">
    <location>
        <begin position="66"/>
        <end position="75"/>
    </location>
</feature>
<dbReference type="Proteomes" id="UP001519309">
    <property type="component" value="Unassembled WGS sequence"/>
</dbReference>
<name>A0A1B1B0H7_9ACTN</name>
<protein>
    <submittedName>
        <fullName evidence="2">Uncharacterized protein</fullName>
    </submittedName>
</protein>
<dbReference type="RefSeq" id="WP_067308165.1">
    <property type="nucleotide sequence ID" value="NZ_CP016279.1"/>
</dbReference>
<evidence type="ECO:0000256" key="1">
    <source>
        <dbReference type="SAM" id="MobiDB-lite"/>
    </source>
</evidence>
<feature type="compositionally biased region" description="Low complexity" evidence="1">
    <location>
        <begin position="37"/>
        <end position="62"/>
    </location>
</feature>
<dbReference type="AlphaFoldDB" id="A0A1B1B0H7"/>
<evidence type="ECO:0000313" key="4">
    <source>
        <dbReference type="Proteomes" id="UP000092659"/>
    </source>
</evidence>